<dbReference type="RefSeq" id="WP_067455259.1">
    <property type="nucleotide sequence ID" value="NZ_LVVY01000081.1"/>
</dbReference>
<dbReference type="SUPFAM" id="SSF82171">
    <property type="entry name" value="DPP6 N-terminal domain-like"/>
    <property type="match status" value="1"/>
</dbReference>
<dbReference type="Proteomes" id="UP000078389">
    <property type="component" value="Unassembled WGS sequence"/>
</dbReference>
<name>A0A178HZZ3_9HYPH</name>
<dbReference type="EMBL" id="LVVY01000081">
    <property type="protein sequence ID" value="OAM77525.1"/>
    <property type="molecule type" value="Genomic_DNA"/>
</dbReference>
<dbReference type="AlphaFoldDB" id="A0A178HZZ3"/>
<gene>
    <name evidence="1" type="ORF">A3840_09265</name>
</gene>
<dbReference type="STRING" id="1770058.A3840_09265"/>
<evidence type="ECO:0000313" key="2">
    <source>
        <dbReference type="Proteomes" id="UP000078389"/>
    </source>
</evidence>
<proteinExistence type="predicted"/>
<comment type="caution">
    <text evidence="1">The sequence shown here is derived from an EMBL/GenBank/DDBJ whole genome shotgun (WGS) entry which is preliminary data.</text>
</comment>
<organism evidence="1 2">
    <name type="scientific">Devosia elaeis</name>
    <dbReference type="NCBI Taxonomy" id="1770058"/>
    <lineage>
        <taxon>Bacteria</taxon>
        <taxon>Pseudomonadati</taxon>
        <taxon>Pseudomonadota</taxon>
        <taxon>Alphaproteobacteria</taxon>
        <taxon>Hyphomicrobiales</taxon>
        <taxon>Devosiaceae</taxon>
        <taxon>Devosia</taxon>
    </lineage>
</organism>
<dbReference type="InterPro" id="IPR015943">
    <property type="entry name" value="WD40/YVTN_repeat-like_dom_sf"/>
</dbReference>
<sequence>MTTQERIAAQADLHLQLLYFTSTSLSADGRHVVAIGERDGNPNLFRIDLDNGDIRQLTGNEDGILRSYVYFEGQPYRGLGKASVSFDAVRGVLYYLQGREIRAVDLEGRERVLATLPDDQVTAFTHVSADGTRLCVPTTDAAAFTEDEAWTERHKGIDARVRRLGLKSYLRVYATETGEELACESVPSAWVTHVQFSPNNAEHILYNHEWPADCGIRRVWLWDGKQHRALRSEGNGRSRKDWTCHEMWERDGEAVIYHGLYEDGRAYIGRIPLSGAPIAELALPQGWGRYGHFTVGPSRADLVTDGYYHGGAEDGSRTCPWISHLDVDWDSGRVSWRVLGRSDSSWDSQDSHPHPILDAAGDFVYFTSDKEGKRAIYRLPVGATDTVAEVELQLAGR</sequence>
<accession>A0A178HZZ3</accession>
<dbReference type="Gene3D" id="2.130.10.10">
    <property type="entry name" value="YVTN repeat-like/Quinoprotein amine dehydrogenase"/>
    <property type="match status" value="1"/>
</dbReference>
<protein>
    <submittedName>
        <fullName evidence="1">Uncharacterized protein</fullName>
    </submittedName>
</protein>
<keyword evidence="2" id="KW-1185">Reference proteome</keyword>
<evidence type="ECO:0000313" key="1">
    <source>
        <dbReference type="EMBL" id="OAM77525.1"/>
    </source>
</evidence>
<reference evidence="1 2" key="1">
    <citation type="submission" date="2016-03" db="EMBL/GenBank/DDBJ databases">
        <title>Genome sequencing of Devosia sp. S37.</title>
        <authorList>
            <person name="Mohd Nor M."/>
        </authorList>
    </citation>
    <scope>NUCLEOTIDE SEQUENCE [LARGE SCALE GENOMIC DNA]</scope>
    <source>
        <strain evidence="1 2">S37</strain>
    </source>
</reference>
<dbReference type="OrthoDB" id="8432779at2"/>